<dbReference type="HOGENOM" id="CLU_059949_0_0_1"/>
<evidence type="ECO:0000256" key="2">
    <source>
        <dbReference type="ARBA" id="ARBA00023002"/>
    </source>
</evidence>
<protein>
    <submittedName>
        <fullName evidence="4">Isoflavone reductase family protein</fullName>
    </submittedName>
</protein>
<evidence type="ECO:0000259" key="3">
    <source>
        <dbReference type="Pfam" id="PF05368"/>
    </source>
</evidence>
<sequence length="308" mass="33954">MSQLSSVLLLGAGELGTAILSGLAKKYTLGSIQLALCLRPQTISDTKKTQRLRDLASPHTLELVSGDLGSDSAAELATKFARFDVVIGCTGYAAGRGTQVKICEAVLKAGVKRYFPWQFGGDYDAIGRGSAQDLFDEQLDVRDMLRAQDKTRWVIISTGMFTSFLFDDSFGLVERKEDGEIVVRGLGSWENRITVTAVEDIGRITAEVAIDESIEGVVYGAGETITCERLAQLVEAAMGKDARVTRELWTLDQLREALRQDPLNPLKKYRVIFAEGKGVSWDIERTINYQRGIDTTDVARWLKLHAIN</sequence>
<keyword evidence="5" id="KW-1185">Reference proteome</keyword>
<dbReference type="GeneID" id="19306955"/>
<proteinExistence type="predicted"/>
<organism evidence="4 5">
    <name type="scientific">Gloeophyllum trabeum (strain ATCC 11539 / FP-39264 / Madison 617)</name>
    <name type="common">Brown rot fungus</name>
    <dbReference type="NCBI Taxonomy" id="670483"/>
    <lineage>
        <taxon>Eukaryota</taxon>
        <taxon>Fungi</taxon>
        <taxon>Dikarya</taxon>
        <taxon>Basidiomycota</taxon>
        <taxon>Agaricomycotina</taxon>
        <taxon>Agaricomycetes</taxon>
        <taxon>Gloeophyllales</taxon>
        <taxon>Gloeophyllaceae</taxon>
        <taxon>Gloeophyllum</taxon>
    </lineage>
</organism>
<dbReference type="eggNOG" id="ENOG502QPPB">
    <property type="taxonomic scope" value="Eukaryota"/>
</dbReference>
<dbReference type="SUPFAM" id="SSF51735">
    <property type="entry name" value="NAD(P)-binding Rossmann-fold domains"/>
    <property type="match status" value="1"/>
</dbReference>
<feature type="domain" description="NmrA-like" evidence="3">
    <location>
        <begin position="45"/>
        <end position="245"/>
    </location>
</feature>
<dbReference type="InterPro" id="IPR008030">
    <property type="entry name" value="NmrA-like"/>
</dbReference>
<dbReference type="Gene3D" id="3.40.50.720">
    <property type="entry name" value="NAD(P)-binding Rossmann-like Domain"/>
    <property type="match status" value="1"/>
</dbReference>
<dbReference type="OMA" id="ISCTGFA"/>
<dbReference type="GO" id="GO:0016491">
    <property type="term" value="F:oxidoreductase activity"/>
    <property type="evidence" value="ECO:0007669"/>
    <property type="project" value="UniProtKB-KW"/>
</dbReference>
<dbReference type="RefSeq" id="XP_007860423.1">
    <property type="nucleotide sequence ID" value="XM_007862232.1"/>
</dbReference>
<dbReference type="Proteomes" id="UP000030669">
    <property type="component" value="Unassembled WGS sequence"/>
</dbReference>
<dbReference type="Pfam" id="PF05368">
    <property type="entry name" value="NmrA"/>
    <property type="match status" value="1"/>
</dbReference>
<name>S7S573_GLOTA</name>
<dbReference type="InterPro" id="IPR045312">
    <property type="entry name" value="PCBER-like"/>
</dbReference>
<accession>S7S573</accession>
<evidence type="ECO:0000313" key="5">
    <source>
        <dbReference type="Proteomes" id="UP000030669"/>
    </source>
</evidence>
<evidence type="ECO:0000256" key="1">
    <source>
        <dbReference type="ARBA" id="ARBA00022857"/>
    </source>
</evidence>
<reference evidence="4 5" key="1">
    <citation type="journal article" date="2012" name="Science">
        <title>The Paleozoic origin of enzymatic lignin decomposition reconstructed from 31 fungal genomes.</title>
        <authorList>
            <person name="Floudas D."/>
            <person name="Binder M."/>
            <person name="Riley R."/>
            <person name="Barry K."/>
            <person name="Blanchette R.A."/>
            <person name="Henrissat B."/>
            <person name="Martinez A.T."/>
            <person name="Otillar R."/>
            <person name="Spatafora J.W."/>
            <person name="Yadav J.S."/>
            <person name="Aerts A."/>
            <person name="Benoit I."/>
            <person name="Boyd A."/>
            <person name="Carlson A."/>
            <person name="Copeland A."/>
            <person name="Coutinho P.M."/>
            <person name="de Vries R.P."/>
            <person name="Ferreira P."/>
            <person name="Findley K."/>
            <person name="Foster B."/>
            <person name="Gaskell J."/>
            <person name="Glotzer D."/>
            <person name="Gorecki P."/>
            <person name="Heitman J."/>
            <person name="Hesse C."/>
            <person name="Hori C."/>
            <person name="Igarashi K."/>
            <person name="Jurgens J.A."/>
            <person name="Kallen N."/>
            <person name="Kersten P."/>
            <person name="Kohler A."/>
            <person name="Kuees U."/>
            <person name="Kumar T.K.A."/>
            <person name="Kuo A."/>
            <person name="LaButti K."/>
            <person name="Larrondo L.F."/>
            <person name="Lindquist E."/>
            <person name="Ling A."/>
            <person name="Lombard V."/>
            <person name="Lucas S."/>
            <person name="Lundell T."/>
            <person name="Martin R."/>
            <person name="McLaughlin D.J."/>
            <person name="Morgenstern I."/>
            <person name="Morin E."/>
            <person name="Murat C."/>
            <person name="Nagy L.G."/>
            <person name="Nolan M."/>
            <person name="Ohm R.A."/>
            <person name="Patyshakuliyeva A."/>
            <person name="Rokas A."/>
            <person name="Ruiz-Duenas F.J."/>
            <person name="Sabat G."/>
            <person name="Salamov A."/>
            <person name="Samejima M."/>
            <person name="Schmutz J."/>
            <person name="Slot J.C."/>
            <person name="St John F."/>
            <person name="Stenlid J."/>
            <person name="Sun H."/>
            <person name="Sun S."/>
            <person name="Syed K."/>
            <person name="Tsang A."/>
            <person name="Wiebenga A."/>
            <person name="Young D."/>
            <person name="Pisabarro A."/>
            <person name="Eastwood D.C."/>
            <person name="Martin F."/>
            <person name="Cullen D."/>
            <person name="Grigoriev I.V."/>
            <person name="Hibbett D.S."/>
        </authorList>
    </citation>
    <scope>NUCLEOTIDE SEQUENCE [LARGE SCALE GENOMIC DNA]</scope>
    <source>
        <strain evidence="4 5">ATCC 11539</strain>
    </source>
</reference>
<gene>
    <name evidence="4" type="ORF">GLOTRDRAFT_53847</name>
</gene>
<dbReference type="InterPro" id="IPR051609">
    <property type="entry name" value="NmrA/Isoflavone_reductase-like"/>
</dbReference>
<dbReference type="OrthoDB" id="5283654at2759"/>
<dbReference type="Gene3D" id="3.90.25.10">
    <property type="entry name" value="UDP-galactose 4-epimerase, domain 1"/>
    <property type="match status" value="1"/>
</dbReference>
<keyword evidence="2" id="KW-0560">Oxidoreductase</keyword>
<evidence type="ECO:0000313" key="4">
    <source>
        <dbReference type="EMBL" id="EPQ61099.1"/>
    </source>
</evidence>
<dbReference type="PANTHER" id="PTHR47706:SF6">
    <property type="entry name" value="NMRA-LIKE FAMILY PROTEIN (AFU_ORTHOLOGUE AFUA_6G00280)"/>
    <property type="match status" value="1"/>
</dbReference>
<keyword evidence="1" id="KW-0521">NADP</keyword>
<dbReference type="AlphaFoldDB" id="S7S573"/>
<dbReference type="KEGG" id="gtr:GLOTRDRAFT_53847"/>
<dbReference type="CDD" id="cd05259">
    <property type="entry name" value="PCBER_SDR_a"/>
    <property type="match status" value="1"/>
</dbReference>
<dbReference type="EMBL" id="KB469296">
    <property type="protein sequence ID" value="EPQ61099.1"/>
    <property type="molecule type" value="Genomic_DNA"/>
</dbReference>
<dbReference type="PANTHER" id="PTHR47706">
    <property type="entry name" value="NMRA-LIKE FAMILY PROTEIN"/>
    <property type="match status" value="1"/>
</dbReference>
<dbReference type="InterPro" id="IPR036291">
    <property type="entry name" value="NAD(P)-bd_dom_sf"/>
</dbReference>